<feature type="transmembrane region" description="Helical" evidence="1">
    <location>
        <begin position="170"/>
        <end position="188"/>
    </location>
</feature>
<dbReference type="AlphaFoldDB" id="A0A6G4XA35"/>
<keyword evidence="1" id="KW-1133">Transmembrane helix</keyword>
<feature type="transmembrane region" description="Helical" evidence="1">
    <location>
        <begin position="228"/>
        <end position="250"/>
    </location>
</feature>
<organism evidence="2 3">
    <name type="scientific">Streptomyces boncukensis</name>
    <dbReference type="NCBI Taxonomy" id="2711219"/>
    <lineage>
        <taxon>Bacteria</taxon>
        <taxon>Bacillati</taxon>
        <taxon>Actinomycetota</taxon>
        <taxon>Actinomycetes</taxon>
        <taxon>Kitasatosporales</taxon>
        <taxon>Streptomycetaceae</taxon>
        <taxon>Streptomyces</taxon>
    </lineage>
</organism>
<feature type="transmembrane region" description="Helical" evidence="1">
    <location>
        <begin position="44"/>
        <end position="63"/>
    </location>
</feature>
<feature type="transmembrane region" description="Helical" evidence="1">
    <location>
        <begin position="70"/>
        <end position="87"/>
    </location>
</feature>
<comment type="caution">
    <text evidence="2">The sequence shown here is derived from an EMBL/GenBank/DDBJ whole genome shotgun (WGS) entry which is preliminary data.</text>
</comment>
<evidence type="ECO:0000313" key="3">
    <source>
        <dbReference type="Proteomes" id="UP000477722"/>
    </source>
</evidence>
<keyword evidence="1" id="KW-0812">Transmembrane</keyword>
<dbReference type="EMBL" id="JAAKZZ010000864">
    <property type="protein sequence ID" value="NGO73720.1"/>
    <property type="molecule type" value="Genomic_DNA"/>
</dbReference>
<sequence length="266" mass="26024">MRASAAQRFAARGALPLLPAALCSVALGALALTRDASPSLRHTVAVAGAVTVLMAVPCALRALPLPRARAVALWACLLTGLVLFSGRPPGTHAAFGVSGAVLGLSLGVAPAVWCARWFAVRARRRLAGSASLEEFAAGVRPLLAAAVALFGCVLLGALFAARAVAGDGSLFAVAALGVLLFTALLLTAHGFGTAAATGLAAACALLSAAVFAAPLAVPSAAPVAGGVWTAPAAPALACAVAELGLLAYALRVLAGASAHHRAAAPA</sequence>
<feature type="transmembrane region" description="Helical" evidence="1">
    <location>
        <begin position="93"/>
        <end position="120"/>
    </location>
</feature>
<feature type="transmembrane region" description="Helical" evidence="1">
    <location>
        <begin position="195"/>
        <end position="216"/>
    </location>
</feature>
<keyword evidence="3" id="KW-1185">Reference proteome</keyword>
<gene>
    <name evidence="2" type="ORF">G5C65_36475</name>
</gene>
<proteinExistence type="predicted"/>
<feature type="transmembrane region" description="Helical" evidence="1">
    <location>
        <begin position="141"/>
        <end position="164"/>
    </location>
</feature>
<protein>
    <recommendedName>
        <fullName evidence="4">Integral membrane protein</fullName>
    </recommendedName>
</protein>
<keyword evidence="1" id="KW-0472">Membrane</keyword>
<evidence type="ECO:0000313" key="2">
    <source>
        <dbReference type="EMBL" id="NGO73720.1"/>
    </source>
</evidence>
<evidence type="ECO:0000256" key="1">
    <source>
        <dbReference type="SAM" id="Phobius"/>
    </source>
</evidence>
<reference evidence="2 3" key="1">
    <citation type="submission" date="2020-02" db="EMBL/GenBank/DDBJ databases">
        <title>Whole-genome analyses of novel actinobacteria.</title>
        <authorList>
            <person name="Sahin N."/>
            <person name="Tatar D."/>
        </authorList>
    </citation>
    <scope>NUCLEOTIDE SEQUENCE [LARGE SCALE GENOMIC DNA]</scope>
    <source>
        <strain evidence="2 3">SB3404</strain>
    </source>
</reference>
<dbReference type="Proteomes" id="UP000477722">
    <property type="component" value="Unassembled WGS sequence"/>
</dbReference>
<accession>A0A6G4XA35</accession>
<name>A0A6G4XA35_9ACTN</name>
<evidence type="ECO:0008006" key="4">
    <source>
        <dbReference type="Google" id="ProtNLM"/>
    </source>
</evidence>